<protein>
    <submittedName>
        <fullName evidence="2">Uncharacterized protein</fullName>
    </submittedName>
</protein>
<dbReference type="PANTHER" id="PTHR11800">
    <property type="entry name" value="DNA-DIRECTED RNA POLYMERASE"/>
    <property type="match status" value="1"/>
</dbReference>
<accession>A0A565CUL5</accession>
<dbReference type="Gene3D" id="2.170.120.12">
    <property type="entry name" value="DNA-directed RNA polymerase, insert domain"/>
    <property type="match status" value="1"/>
</dbReference>
<dbReference type="GO" id="GO:0005666">
    <property type="term" value="C:RNA polymerase III complex"/>
    <property type="evidence" value="ECO:0007669"/>
    <property type="project" value="TreeGrafter"/>
</dbReference>
<reference evidence="2" key="1">
    <citation type="submission" date="2019-07" db="EMBL/GenBank/DDBJ databases">
        <authorList>
            <person name="Dittberner H."/>
        </authorList>
    </citation>
    <scope>NUCLEOTIDE SEQUENCE [LARGE SCALE GENOMIC DNA]</scope>
</reference>
<evidence type="ECO:0000256" key="1">
    <source>
        <dbReference type="SAM" id="MobiDB-lite"/>
    </source>
</evidence>
<proteinExistence type="predicted"/>
<dbReference type="PANTHER" id="PTHR11800:SF13">
    <property type="entry name" value="DNA-DIRECTED RNA POLYMERASES I AND III SUBUNIT RPAC1"/>
    <property type="match status" value="1"/>
</dbReference>
<keyword evidence="3" id="KW-1185">Reference proteome</keyword>
<name>A0A565CUL5_9BRAS</name>
<dbReference type="EMBL" id="CABITT030000008">
    <property type="protein sequence ID" value="VVB17359.1"/>
    <property type="molecule type" value="Genomic_DNA"/>
</dbReference>
<dbReference type="InterPro" id="IPR036643">
    <property type="entry name" value="RNApol_insert_sf"/>
</dbReference>
<evidence type="ECO:0000313" key="3">
    <source>
        <dbReference type="Proteomes" id="UP000489600"/>
    </source>
</evidence>
<dbReference type="GO" id="GO:0003899">
    <property type="term" value="F:DNA-directed RNA polymerase activity"/>
    <property type="evidence" value="ECO:0007669"/>
    <property type="project" value="TreeGrafter"/>
</dbReference>
<dbReference type="Proteomes" id="UP000489600">
    <property type="component" value="Unassembled WGS sequence"/>
</dbReference>
<evidence type="ECO:0000313" key="2">
    <source>
        <dbReference type="EMBL" id="VVB17359.1"/>
    </source>
</evidence>
<dbReference type="InterPro" id="IPR050518">
    <property type="entry name" value="Rpo3/RPB3_RNA_Pol_subunit"/>
</dbReference>
<dbReference type="SUPFAM" id="SSF56553">
    <property type="entry name" value="Insert subdomain of RNA polymerase alpha subunit"/>
    <property type="match status" value="1"/>
</dbReference>
<dbReference type="GO" id="GO:0005736">
    <property type="term" value="C:RNA polymerase I complex"/>
    <property type="evidence" value="ECO:0007669"/>
    <property type="project" value="TreeGrafter"/>
</dbReference>
<dbReference type="AlphaFoldDB" id="A0A565CUL5"/>
<comment type="caution">
    <text evidence="2">The sequence shown here is derived from an EMBL/GenBank/DDBJ whole genome shotgun (WGS) entry which is preliminary data.</text>
</comment>
<organism evidence="2 3">
    <name type="scientific">Arabis nemorensis</name>
    <dbReference type="NCBI Taxonomy" id="586526"/>
    <lineage>
        <taxon>Eukaryota</taxon>
        <taxon>Viridiplantae</taxon>
        <taxon>Streptophyta</taxon>
        <taxon>Embryophyta</taxon>
        <taxon>Tracheophyta</taxon>
        <taxon>Spermatophyta</taxon>
        <taxon>Magnoliopsida</taxon>
        <taxon>eudicotyledons</taxon>
        <taxon>Gunneridae</taxon>
        <taxon>Pentapetalae</taxon>
        <taxon>rosids</taxon>
        <taxon>malvids</taxon>
        <taxon>Brassicales</taxon>
        <taxon>Brassicaceae</taxon>
        <taxon>Arabideae</taxon>
        <taxon>Arabis</taxon>
    </lineage>
</organism>
<dbReference type="OrthoDB" id="270173at2759"/>
<feature type="region of interest" description="Disordered" evidence="1">
    <location>
        <begin position="57"/>
        <end position="86"/>
    </location>
</feature>
<sequence length="86" mass="9547">MAFEKVLIANNTSVVQDDVLAQRIGLIPIAADPRLFEYLSVLSDQLIWLPNGSELVKESGGETSKPKTYTSFSRRQDSFPEFADSP</sequence>
<gene>
    <name evidence="2" type="ORF">ANE_LOCUS27803</name>
</gene>